<reference evidence="1 2" key="1">
    <citation type="submission" date="2019-11" db="EMBL/GenBank/DDBJ databases">
        <title>Whole genome sequence of Oryza granulata.</title>
        <authorList>
            <person name="Li W."/>
        </authorList>
    </citation>
    <scope>NUCLEOTIDE SEQUENCE [LARGE SCALE GENOMIC DNA]</scope>
    <source>
        <strain evidence="2">cv. Menghai</strain>
        <tissue evidence="1">Leaf</tissue>
    </source>
</reference>
<dbReference type="EMBL" id="SPHZ02000001">
    <property type="protein sequence ID" value="KAF0936115.1"/>
    <property type="molecule type" value="Genomic_DNA"/>
</dbReference>
<proteinExistence type="predicted"/>
<keyword evidence="2" id="KW-1185">Reference proteome</keyword>
<organism evidence="1 2">
    <name type="scientific">Oryza meyeriana var. granulata</name>
    <dbReference type="NCBI Taxonomy" id="110450"/>
    <lineage>
        <taxon>Eukaryota</taxon>
        <taxon>Viridiplantae</taxon>
        <taxon>Streptophyta</taxon>
        <taxon>Embryophyta</taxon>
        <taxon>Tracheophyta</taxon>
        <taxon>Spermatophyta</taxon>
        <taxon>Magnoliopsida</taxon>
        <taxon>Liliopsida</taxon>
        <taxon>Poales</taxon>
        <taxon>Poaceae</taxon>
        <taxon>BOP clade</taxon>
        <taxon>Oryzoideae</taxon>
        <taxon>Oryzeae</taxon>
        <taxon>Oryzinae</taxon>
        <taxon>Oryza</taxon>
        <taxon>Oryza meyeriana</taxon>
    </lineage>
</organism>
<name>A0A6G1FH41_9ORYZ</name>
<comment type="caution">
    <text evidence="1">The sequence shown here is derived from an EMBL/GenBank/DDBJ whole genome shotgun (WGS) entry which is preliminary data.</text>
</comment>
<evidence type="ECO:0000313" key="2">
    <source>
        <dbReference type="Proteomes" id="UP000479710"/>
    </source>
</evidence>
<dbReference type="Proteomes" id="UP000479710">
    <property type="component" value="Unassembled WGS sequence"/>
</dbReference>
<protein>
    <submittedName>
        <fullName evidence="1">Uncharacterized protein</fullName>
    </submittedName>
</protein>
<sequence>MLRVVMGSSDVTASELPREDLALYDDPRRVARQVVLPKCDAKGILEHASGRDLGPICILGVDSEETCQDDGTAWP</sequence>
<accession>A0A6G1FH41</accession>
<evidence type="ECO:0000313" key="1">
    <source>
        <dbReference type="EMBL" id="KAF0936115.1"/>
    </source>
</evidence>
<gene>
    <name evidence="1" type="ORF">E2562_038781</name>
</gene>
<dbReference type="AlphaFoldDB" id="A0A6G1FH41"/>